<keyword evidence="1" id="KW-1133">Transmembrane helix</keyword>
<dbReference type="Proteomes" id="UP000423641">
    <property type="component" value="Unassembled WGS sequence"/>
</dbReference>
<gene>
    <name evidence="2" type="ORF">F7P66_06930</name>
</gene>
<proteinExistence type="predicted"/>
<reference evidence="2 3" key="1">
    <citation type="submission" date="2019-09" db="EMBL/GenBank/DDBJ databases">
        <title>Draft genome sequences of 48 bacterial type strains from the CCUG.</title>
        <authorList>
            <person name="Tunovic T."/>
            <person name="Pineiro-Iglesias B."/>
            <person name="Unosson C."/>
            <person name="Inganas E."/>
            <person name="Ohlen M."/>
            <person name="Cardew S."/>
            <person name="Jensie-Markopoulos S."/>
            <person name="Salva-Serra F."/>
            <person name="Jaen-Luchoro D."/>
            <person name="Karlsson R."/>
            <person name="Svensson-Stadler L."/>
            <person name="Chun J."/>
            <person name="Moore E."/>
        </authorList>
    </citation>
    <scope>NUCLEOTIDE SEQUENCE [LARGE SCALE GENOMIC DNA]</scope>
    <source>
        <strain evidence="2 3">CCUG 34538</strain>
    </source>
</reference>
<keyword evidence="1" id="KW-0472">Membrane</keyword>
<accession>A0AAV6ECZ2</accession>
<comment type="caution">
    <text evidence="2">The sequence shown here is derived from an EMBL/GenBank/DDBJ whole genome shotgun (WGS) entry which is preliminary data.</text>
</comment>
<keyword evidence="1" id="KW-0812">Transmembrane</keyword>
<evidence type="ECO:0000313" key="2">
    <source>
        <dbReference type="EMBL" id="KAB0612068.1"/>
    </source>
</evidence>
<feature type="transmembrane region" description="Helical" evidence="1">
    <location>
        <begin position="6"/>
        <end position="24"/>
    </location>
</feature>
<dbReference type="AlphaFoldDB" id="A0AAV6ECZ2"/>
<dbReference type="EMBL" id="VZON01000006">
    <property type="protein sequence ID" value="KAB0612068.1"/>
    <property type="molecule type" value="Genomic_DNA"/>
</dbReference>
<protein>
    <submittedName>
        <fullName evidence="2">Uncharacterized protein</fullName>
    </submittedName>
</protein>
<sequence>MIYFFFSYSFYFVSIFHIFPYKYYGKILPKDFGLPPYHFRCRTEIVPVWIDEEEIDGVVMRNSSLLNKDEDLSYKKLNEICDFEVVKNGYEFTGTFIDALEYIKANFKV</sequence>
<name>A0AAV6ECZ2_CAMHY</name>
<evidence type="ECO:0000313" key="3">
    <source>
        <dbReference type="Proteomes" id="UP000423641"/>
    </source>
</evidence>
<evidence type="ECO:0000256" key="1">
    <source>
        <dbReference type="SAM" id="Phobius"/>
    </source>
</evidence>
<organism evidence="2 3">
    <name type="scientific">Campylobacter hyointestinalis subsp. lawsonii</name>
    <dbReference type="NCBI Taxonomy" id="91353"/>
    <lineage>
        <taxon>Bacteria</taxon>
        <taxon>Pseudomonadati</taxon>
        <taxon>Campylobacterota</taxon>
        <taxon>Epsilonproteobacteria</taxon>
        <taxon>Campylobacterales</taxon>
        <taxon>Campylobacteraceae</taxon>
        <taxon>Campylobacter</taxon>
    </lineage>
</organism>